<accession>A0ABW2J6T4</accession>
<dbReference type="EMBL" id="JBHTCC010000002">
    <property type="protein sequence ID" value="MFC7298745.1"/>
    <property type="molecule type" value="Genomic_DNA"/>
</dbReference>
<comment type="caution">
    <text evidence="3">The sequence shown here is derived from an EMBL/GenBank/DDBJ whole genome shotgun (WGS) entry which is preliminary data.</text>
</comment>
<feature type="compositionally biased region" description="Low complexity" evidence="1">
    <location>
        <begin position="23"/>
        <end position="50"/>
    </location>
</feature>
<evidence type="ECO:0000256" key="1">
    <source>
        <dbReference type="SAM" id="MobiDB-lite"/>
    </source>
</evidence>
<evidence type="ECO:0000256" key="2">
    <source>
        <dbReference type="SAM" id="SignalP"/>
    </source>
</evidence>
<keyword evidence="4" id="KW-1185">Reference proteome</keyword>
<dbReference type="RefSeq" id="WP_382234153.1">
    <property type="nucleotide sequence ID" value="NZ_JBHTCC010000002.1"/>
</dbReference>
<protein>
    <recommendedName>
        <fullName evidence="5">Lipoprotein</fullName>
    </recommendedName>
</protein>
<name>A0ABW2J6T4_9BURK</name>
<dbReference type="PROSITE" id="PS51257">
    <property type="entry name" value="PROKAR_LIPOPROTEIN"/>
    <property type="match status" value="1"/>
</dbReference>
<dbReference type="Proteomes" id="UP001596379">
    <property type="component" value="Unassembled WGS sequence"/>
</dbReference>
<reference evidence="4" key="1">
    <citation type="journal article" date="2019" name="Int. J. Syst. Evol. Microbiol.">
        <title>The Global Catalogue of Microorganisms (GCM) 10K type strain sequencing project: providing services to taxonomists for standard genome sequencing and annotation.</title>
        <authorList>
            <consortium name="The Broad Institute Genomics Platform"/>
            <consortium name="The Broad Institute Genome Sequencing Center for Infectious Disease"/>
            <person name="Wu L."/>
            <person name="Ma J."/>
        </authorList>
    </citation>
    <scope>NUCLEOTIDE SEQUENCE [LARGE SCALE GENOMIC DNA]</scope>
    <source>
        <strain evidence="4">CCUG 36956</strain>
    </source>
</reference>
<proteinExistence type="predicted"/>
<feature type="signal peptide" evidence="2">
    <location>
        <begin position="1"/>
        <end position="19"/>
    </location>
</feature>
<organism evidence="3 4">
    <name type="scientific">Herminiimonas aquatilis</name>
    <dbReference type="NCBI Taxonomy" id="345342"/>
    <lineage>
        <taxon>Bacteria</taxon>
        <taxon>Pseudomonadati</taxon>
        <taxon>Pseudomonadota</taxon>
        <taxon>Betaproteobacteria</taxon>
        <taxon>Burkholderiales</taxon>
        <taxon>Oxalobacteraceae</taxon>
        <taxon>Herminiimonas</taxon>
    </lineage>
</organism>
<evidence type="ECO:0000313" key="3">
    <source>
        <dbReference type="EMBL" id="MFC7298745.1"/>
    </source>
</evidence>
<gene>
    <name evidence="3" type="ORF">ACFQO0_09910</name>
</gene>
<evidence type="ECO:0000313" key="4">
    <source>
        <dbReference type="Proteomes" id="UP001596379"/>
    </source>
</evidence>
<feature type="region of interest" description="Disordered" evidence="1">
    <location>
        <begin position="22"/>
        <end position="72"/>
    </location>
</feature>
<feature type="chain" id="PRO_5046557747" description="Lipoprotein" evidence="2">
    <location>
        <begin position="20"/>
        <end position="72"/>
    </location>
</feature>
<keyword evidence="2" id="KW-0732">Signal</keyword>
<evidence type="ECO:0008006" key="5">
    <source>
        <dbReference type="Google" id="ProtNLM"/>
    </source>
</evidence>
<sequence length="72" mass="7199">MKTSLFVAFLLALSLTACNPEKSASTEAAPAATEAAPAAADATPAAPMSAEDAEKEKIRKQNAAAEAALSGH</sequence>